<dbReference type="Pfam" id="PF07505">
    <property type="entry name" value="DUF5131"/>
    <property type="match status" value="1"/>
</dbReference>
<accession>A0A9E6RF18</accession>
<reference evidence="2" key="1">
    <citation type="submission" date="2021-08" db="EMBL/GenBank/DDBJ databases">
        <authorList>
            <person name="Zhang H."/>
            <person name="Xu M."/>
            <person name="Yu Z."/>
            <person name="Yang L."/>
            <person name="Cai Y."/>
        </authorList>
    </citation>
    <scope>NUCLEOTIDE SEQUENCE</scope>
    <source>
        <strain evidence="2">CHL1</strain>
    </source>
</reference>
<dbReference type="KEGG" id="cmet:K6K41_24305"/>
<gene>
    <name evidence="2" type="ORF">K6K41_24305</name>
</gene>
<feature type="region of interest" description="Disordered" evidence="1">
    <location>
        <begin position="163"/>
        <end position="190"/>
    </location>
</feature>
<dbReference type="Proteomes" id="UP000825701">
    <property type="component" value="Chromosome"/>
</dbReference>
<dbReference type="RefSeq" id="WP_261402857.1">
    <property type="nucleotide sequence ID" value="NZ_CP081869.1"/>
</dbReference>
<sequence length="190" mass="21644">MADRTSIEWTDASWNPIRAVRAVKLPGAEPGDLAEMKTGWHCEKVSPGCAKCYAEPMNRRLGTGLPYKPGHRGDVDIFVDERALAAPLKWRRPRKIFVGSMTDLFADFVTDEMLDRVFAVMALCPQHVFQLLTKRPKRMRNYVRALNARNDLVTASIEGIQIPGRGSRRRPARSENRDWPRASPQRLARF</sequence>
<keyword evidence="3" id="KW-1185">Reference proteome</keyword>
<evidence type="ECO:0000313" key="3">
    <source>
        <dbReference type="Proteomes" id="UP000825701"/>
    </source>
</evidence>
<dbReference type="EMBL" id="CP081869">
    <property type="protein sequence ID" value="QZN99751.1"/>
    <property type="molecule type" value="Genomic_DNA"/>
</dbReference>
<evidence type="ECO:0000313" key="2">
    <source>
        <dbReference type="EMBL" id="QZN99751.1"/>
    </source>
</evidence>
<dbReference type="AlphaFoldDB" id="A0A9E6RF18"/>
<organism evidence="2 3">
    <name type="scientific">Chenggangzhangella methanolivorans</name>
    <dbReference type="NCBI Taxonomy" id="1437009"/>
    <lineage>
        <taxon>Bacteria</taxon>
        <taxon>Pseudomonadati</taxon>
        <taxon>Pseudomonadota</taxon>
        <taxon>Alphaproteobacteria</taxon>
        <taxon>Hyphomicrobiales</taxon>
        <taxon>Methylopilaceae</taxon>
        <taxon>Chenggangzhangella</taxon>
    </lineage>
</organism>
<proteinExistence type="predicted"/>
<name>A0A9E6RF18_9HYPH</name>
<dbReference type="InterPro" id="IPR011101">
    <property type="entry name" value="DUF5131"/>
</dbReference>
<protein>
    <submittedName>
        <fullName evidence="2">Phage Gp37/Gp68 family protein</fullName>
    </submittedName>
</protein>
<evidence type="ECO:0000256" key="1">
    <source>
        <dbReference type="SAM" id="MobiDB-lite"/>
    </source>
</evidence>